<evidence type="ECO:0000313" key="4">
    <source>
        <dbReference type="Proteomes" id="UP000006867"/>
    </source>
</evidence>
<dbReference type="RefSeq" id="WP_003327694.1">
    <property type="nucleotide sequence ID" value="NC_014639.1"/>
</dbReference>
<name>A0ABM5LUU6_BACA1</name>
<dbReference type="GeneID" id="92916260"/>
<evidence type="ECO:0000256" key="1">
    <source>
        <dbReference type="SAM" id="SignalP"/>
    </source>
</evidence>
<feature type="domain" description="Excalibur calcium-binding" evidence="2">
    <location>
        <begin position="34"/>
        <end position="89"/>
    </location>
</feature>
<proteinExistence type="predicted"/>
<accession>A0ABM5LUU6</accession>
<evidence type="ECO:0000259" key="2">
    <source>
        <dbReference type="SMART" id="SM00894"/>
    </source>
</evidence>
<dbReference type="InterPro" id="IPR008613">
    <property type="entry name" value="Excalibur_Ca-bd_domain"/>
</dbReference>
<keyword evidence="4" id="KW-1185">Reference proteome</keyword>
<protein>
    <recommendedName>
        <fullName evidence="2">Excalibur calcium-binding domain-containing protein</fullName>
    </recommendedName>
</protein>
<dbReference type="SMART" id="SM00894">
    <property type="entry name" value="Excalibur"/>
    <property type="match status" value="1"/>
</dbReference>
<evidence type="ECO:0000313" key="3">
    <source>
        <dbReference type="EMBL" id="ADP31529.1"/>
    </source>
</evidence>
<feature type="chain" id="PRO_5045314530" description="Excalibur calcium-binding domain-containing protein" evidence="1">
    <location>
        <begin position="22"/>
        <end position="90"/>
    </location>
</feature>
<dbReference type="EMBL" id="CP002207">
    <property type="protein sequence ID" value="ADP31529.1"/>
    <property type="molecule type" value="Genomic_DNA"/>
</dbReference>
<gene>
    <name evidence="3" type="ordered locus">BATR1942_02865</name>
</gene>
<organism evidence="3 4">
    <name type="scientific">Bacillus atrophaeus (strain 1942)</name>
    <dbReference type="NCBI Taxonomy" id="720555"/>
    <lineage>
        <taxon>Bacteria</taxon>
        <taxon>Bacillati</taxon>
        <taxon>Bacillota</taxon>
        <taxon>Bacilli</taxon>
        <taxon>Bacillales</taxon>
        <taxon>Bacillaceae</taxon>
        <taxon>Bacillus</taxon>
    </lineage>
</organism>
<dbReference type="Proteomes" id="UP000006867">
    <property type="component" value="Chromosome"/>
</dbReference>
<sequence length="90" mass="9992">MFKKAAAVLLCLGLIFGFSYGADHTAEAKTKVKTYKNCKALNKDYKGGVARSAKVKNKGGKTKYKPYVSKALYDANKKSDRDKDYIACER</sequence>
<dbReference type="Pfam" id="PF05901">
    <property type="entry name" value="Excalibur"/>
    <property type="match status" value="1"/>
</dbReference>
<reference evidence="3 4" key="1">
    <citation type="journal article" date="2011" name="Front. Microbiol.">
        <title>Genomic signatures of strain selection and enhancement in Bacillus atrophaeus var. globigii, a historical biowarfare simulant.</title>
        <authorList>
            <person name="Gibbons H.S."/>
            <person name="Broomall S.M."/>
            <person name="McNew L.A."/>
            <person name="Daligault H."/>
            <person name="Chapman C."/>
            <person name="Bruce D."/>
            <person name="Karavis M."/>
            <person name="Krepps M."/>
            <person name="McGregor P.A."/>
            <person name="Hong C."/>
            <person name="Park K.H."/>
            <person name="Akmal A."/>
            <person name="Feldman A."/>
            <person name="Lin J.S."/>
            <person name="Chang W.E."/>
            <person name="Higgs B.W."/>
            <person name="Demirev P."/>
            <person name="Lindquist J."/>
            <person name="Liem A."/>
            <person name="Fochler E."/>
            <person name="Read T.D."/>
            <person name="Tapia R."/>
            <person name="Johnson S."/>
            <person name="Bishop-Lilly K.A."/>
            <person name="Detter C."/>
            <person name="Han C."/>
            <person name="Sozhamannan S."/>
            <person name="Rosenzweig C.N."/>
            <person name="Skowronski E.W."/>
        </authorList>
    </citation>
    <scope>NUCLEOTIDE SEQUENCE [LARGE SCALE GENOMIC DNA]</scope>
    <source>
        <strain evidence="3 4">1942</strain>
    </source>
</reference>
<feature type="signal peptide" evidence="1">
    <location>
        <begin position="1"/>
        <end position="21"/>
    </location>
</feature>
<keyword evidence="1" id="KW-0732">Signal</keyword>